<evidence type="ECO:0000313" key="2">
    <source>
        <dbReference type="Proteomes" id="UP001140096"/>
    </source>
</evidence>
<comment type="caution">
    <text evidence="1">The sequence shown here is derived from an EMBL/GenBank/DDBJ whole genome shotgun (WGS) entry which is preliminary data.</text>
</comment>
<accession>A0ACC1LLE1</accession>
<keyword evidence="2" id="KW-1185">Reference proteome</keyword>
<name>A0ACC1LLE1_9FUNG</name>
<dbReference type="Proteomes" id="UP001140096">
    <property type="component" value="Unassembled WGS sequence"/>
</dbReference>
<reference evidence="1" key="1">
    <citation type="submission" date="2022-07" db="EMBL/GenBank/DDBJ databases">
        <title>Phylogenomic reconstructions and comparative analyses of Kickxellomycotina fungi.</title>
        <authorList>
            <person name="Reynolds N.K."/>
            <person name="Stajich J.E."/>
            <person name="Barry K."/>
            <person name="Grigoriev I.V."/>
            <person name="Crous P."/>
            <person name="Smith M.E."/>
        </authorList>
    </citation>
    <scope>NUCLEOTIDE SEQUENCE</scope>
    <source>
        <strain evidence="1">CBS 102833</strain>
    </source>
</reference>
<organism evidence="1 2">
    <name type="scientific">Coemansia furcata</name>
    <dbReference type="NCBI Taxonomy" id="417177"/>
    <lineage>
        <taxon>Eukaryota</taxon>
        <taxon>Fungi</taxon>
        <taxon>Fungi incertae sedis</taxon>
        <taxon>Zoopagomycota</taxon>
        <taxon>Kickxellomycotina</taxon>
        <taxon>Kickxellomycetes</taxon>
        <taxon>Kickxellales</taxon>
        <taxon>Kickxellaceae</taxon>
        <taxon>Coemansia</taxon>
    </lineage>
</organism>
<proteinExistence type="predicted"/>
<protein>
    <submittedName>
        <fullName evidence="1">Uncharacterized protein</fullName>
    </submittedName>
</protein>
<evidence type="ECO:0000313" key="1">
    <source>
        <dbReference type="EMBL" id="KAJ2811094.1"/>
    </source>
</evidence>
<gene>
    <name evidence="1" type="ORF">H4S07_002280</name>
</gene>
<sequence>GQPTVRSEEDRTASVMTREQALADLAECASRSDVAAAYRTVCTMMEHALLQTKAGARTHVVLLDTQVTLSLVNVLTRQYVWEDCLNCLNLILNVLPEHLGKEYTDKRFTRVGDVSLKDVDRSLLQALVDTVLSTRFVALPERRLAGLTALQMLCDAEVTPLDPDLGPSYIRALGFASDRRTLDRGLAGIARVTRSPAMQYEIALAYARCMQPAAALDALAKVTGLTKERRIEARFAVSLSFADCADMDSAHEHLDSLRSSEDLWTSEQTAYDKNITLRRAELWILYASMMSVLPRLPFTENFHSFASRGHSRMFTAQYVERINHLLAVTIEHLRKDLNQDRWALFGIDRLVFSCECLAFVMSQSTTKQPIDDSVSALRKRLHSLERDLARRSATNAARAHAIEPAMSSLHHFLWAITMTTRLSQSRRLEIILVELDYAVKRVPGFEPSVAELEPALVAALPPDIWNMSLKGNFKAEAAFMISDEFMNDPGLTSAHPQTAQLLEMAKAAWRKGCSDNRLFPLCVWIATSQGQYKMAKHFMTEATKVAQIRVMPGTLALVNVRDRTFYEQMFGALSRSTLCARLAISRLRTIMRRQLMPVTLGPRIATTLLYCCVTDANWHVARETIASLESLPGYDIPSKTQELFMRVCLAAGHISKALPIFQHLNYAARHTQINEASFALLIAHSTRSSLISADNAFDAWMQIMNHQGRISAALVEVWSVLGPSREARGKRNPLLPVSGTSVEQALENVGVVRCDSGSMSDQHFLRDWEFIMVMELVTAYVKEGLGKRAEDWERWILTAIYAKKIHLGPRHIASIACVQQQHLARGGWEDIRACLSLVVAIEKNSALGSFRVDSHYLNQVPVLRSIAKIIRRDAGGSMSAQAKRHLEELDALHVFDKIDKLQ</sequence>
<dbReference type="EMBL" id="JANBUP010000533">
    <property type="protein sequence ID" value="KAJ2811094.1"/>
    <property type="molecule type" value="Genomic_DNA"/>
</dbReference>
<feature type="non-terminal residue" evidence="1">
    <location>
        <position position="1"/>
    </location>
</feature>